<feature type="domain" description="ABC transporter" evidence="6">
    <location>
        <begin position="7"/>
        <end position="235"/>
    </location>
</feature>
<keyword evidence="8" id="KW-1185">Reference proteome</keyword>
<comment type="caution">
    <text evidence="7">The sequence shown here is derived from an EMBL/GenBank/DDBJ whole genome shotgun (WGS) entry which is preliminary data.</text>
</comment>
<dbReference type="GO" id="GO:0005524">
    <property type="term" value="F:ATP binding"/>
    <property type="evidence" value="ECO:0007669"/>
    <property type="project" value="UniProtKB-KW"/>
</dbReference>
<dbReference type="Pfam" id="PF00005">
    <property type="entry name" value="ABC_tran"/>
    <property type="match status" value="1"/>
</dbReference>
<evidence type="ECO:0000256" key="4">
    <source>
        <dbReference type="ARBA" id="ARBA00022741"/>
    </source>
</evidence>
<evidence type="ECO:0000256" key="2">
    <source>
        <dbReference type="ARBA" id="ARBA00022448"/>
    </source>
</evidence>
<accession>A0ABU9E6Z0</accession>
<comment type="similarity">
    <text evidence="1">Belongs to the ABC transporter superfamily.</text>
</comment>
<dbReference type="InterPro" id="IPR025302">
    <property type="entry name" value="DrrA1/2-like_C"/>
</dbReference>
<dbReference type="SMART" id="SM00382">
    <property type="entry name" value="AAA"/>
    <property type="match status" value="1"/>
</dbReference>
<dbReference type="InterPro" id="IPR003593">
    <property type="entry name" value="AAA+_ATPase"/>
</dbReference>
<dbReference type="InterPro" id="IPR050763">
    <property type="entry name" value="ABC_transporter_ATP-binding"/>
</dbReference>
<dbReference type="RefSeq" id="WP_405277965.1">
    <property type="nucleotide sequence ID" value="NZ_JBBHLI010000001.1"/>
</dbReference>
<dbReference type="InterPro" id="IPR003439">
    <property type="entry name" value="ABC_transporter-like_ATP-bd"/>
</dbReference>
<dbReference type="PROSITE" id="PS50893">
    <property type="entry name" value="ABC_TRANSPORTER_2"/>
    <property type="match status" value="1"/>
</dbReference>
<evidence type="ECO:0000313" key="8">
    <source>
        <dbReference type="Proteomes" id="UP001484239"/>
    </source>
</evidence>
<sequence>MPDTPAVRLTGVTKRFGTHTAVDGLDLVIPRGSLYGLLGPNGSGKTTTIRMIMGILHPDEGSVDLLGASDADEVRRRRVGYLPEERGVYRKMKVLDFLVFMGEIRGLRRAEGRRRAVDWLDRLGLAEWADRRTEDLSKGMQQKVQFIATVLHEPDFLILDEPFSGLDPINQDVLEDIVRDFHSRGTTILFSTHLMHQAERLCERVCLISRSKKVLDGGLREIKVAERRGVLAVAFDGPEDWIRGPGVTRVERVGDAIHLLLTDDAEPQEILRRGVAAGAAFRRFEVVEPRLHEIFVRHAGVDTAADAGVPRAARVGGVR</sequence>
<evidence type="ECO:0000259" key="6">
    <source>
        <dbReference type="PROSITE" id="PS50893"/>
    </source>
</evidence>
<reference evidence="7 8" key="1">
    <citation type="submission" date="2024-02" db="EMBL/GenBank/DDBJ databases">
        <title>A novel Gemmatimonadota bacterium.</title>
        <authorList>
            <person name="Du Z.-J."/>
            <person name="Ye Y.-Q."/>
        </authorList>
    </citation>
    <scope>NUCLEOTIDE SEQUENCE [LARGE SCALE GENOMIC DNA]</scope>
    <source>
        <strain evidence="7 8">DH-20</strain>
    </source>
</reference>
<keyword evidence="4" id="KW-0547">Nucleotide-binding</keyword>
<keyword evidence="2" id="KW-0813">Transport</keyword>
<name>A0ABU9E6Z0_9BACT</name>
<proteinExistence type="inferred from homology"/>
<organism evidence="7 8">
    <name type="scientific">Gaopeijia maritima</name>
    <dbReference type="NCBI Taxonomy" id="3119007"/>
    <lineage>
        <taxon>Bacteria</taxon>
        <taxon>Pseudomonadati</taxon>
        <taxon>Gemmatimonadota</taxon>
        <taxon>Longimicrobiia</taxon>
        <taxon>Gaopeijiales</taxon>
        <taxon>Gaopeijiaceae</taxon>
        <taxon>Gaopeijia</taxon>
    </lineage>
</organism>
<dbReference type="PROSITE" id="PS00211">
    <property type="entry name" value="ABC_TRANSPORTER_1"/>
    <property type="match status" value="1"/>
</dbReference>
<dbReference type="EMBL" id="JBBHLI010000001">
    <property type="protein sequence ID" value="MEK9499898.1"/>
    <property type="molecule type" value="Genomic_DNA"/>
</dbReference>
<gene>
    <name evidence="7" type="ORF">WI372_02740</name>
</gene>
<evidence type="ECO:0000313" key="7">
    <source>
        <dbReference type="EMBL" id="MEK9499898.1"/>
    </source>
</evidence>
<dbReference type="Gene3D" id="3.40.50.300">
    <property type="entry name" value="P-loop containing nucleotide triphosphate hydrolases"/>
    <property type="match status" value="1"/>
</dbReference>
<dbReference type="Pfam" id="PF13732">
    <property type="entry name" value="DrrA1-3_C"/>
    <property type="match status" value="1"/>
</dbReference>
<dbReference type="InterPro" id="IPR017871">
    <property type="entry name" value="ABC_transporter-like_CS"/>
</dbReference>
<evidence type="ECO:0000256" key="3">
    <source>
        <dbReference type="ARBA" id="ARBA00022458"/>
    </source>
</evidence>
<evidence type="ECO:0000256" key="1">
    <source>
        <dbReference type="ARBA" id="ARBA00005417"/>
    </source>
</evidence>
<dbReference type="Proteomes" id="UP001484239">
    <property type="component" value="Unassembled WGS sequence"/>
</dbReference>
<dbReference type="SUPFAM" id="SSF52540">
    <property type="entry name" value="P-loop containing nucleoside triphosphate hydrolases"/>
    <property type="match status" value="1"/>
</dbReference>
<protein>
    <submittedName>
        <fullName evidence="7">ATP-binding cassette domain-containing protein</fullName>
    </submittedName>
</protein>
<evidence type="ECO:0000256" key="5">
    <source>
        <dbReference type="ARBA" id="ARBA00022840"/>
    </source>
</evidence>
<dbReference type="PANTHER" id="PTHR42711:SF5">
    <property type="entry name" value="ABC TRANSPORTER ATP-BINDING PROTEIN NATA"/>
    <property type="match status" value="1"/>
</dbReference>
<dbReference type="InterPro" id="IPR027417">
    <property type="entry name" value="P-loop_NTPase"/>
</dbReference>
<dbReference type="PANTHER" id="PTHR42711">
    <property type="entry name" value="ABC TRANSPORTER ATP-BINDING PROTEIN"/>
    <property type="match status" value="1"/>
</dbReference>
<keyword evidence="5 7" id="KW-0067">ATP-binding</keyword>
<keyword evidence="3" id="KW-0536">Nodulation</keyword>